<feature type="region of interest" description="Disordered" evidence="1">
    <location>
        <begin position="103"/>
        <end position="150"/>
    </location>
</feature>
<feature type="region of interest" description="Disordered" evidence="1">
    <location>
        <begin position="43"/>
        <end position="90"/>
    </location>
</feature>
<evidence type="ECO:0000313" key="3">
    <source>
        <dbReference type="Proteomes" id="UP000275385"/>
    </source>
</evidence>
<accession>A0A420YKX7</accession>
<sequence>MSFLGAKAQALGNCTSCLARQLSLATASRAHLLPGSLRLATTAAKSRSKTSPAAIPEVASVPKKRLSTKTATVAAPVKRPRKKKAEAVDDALAPETATPVVVKKTTRAASTKSAAKKKTEPVTEEAEVKPKRTRKAATAASSTKPAVATPRFTKASEIPKANEPAVEPTQQDKPQTMWEVPEAIADSMIEEAQGTKSSNKEPEADMPKKSDPSCPEYKQASRRYVSVMVALPILLVTSYFLFDRLALGNPPKSLEDYRVPPVEKDGKRHPPSL</sequence>
<evidence type="ECO:0000313" key="2">
    <source>
        <dbReference type="EMBL" id="RKU48511.1"/>
    </source>
</evidence>
<dbReference type="STRING" id="177199.A0A420YKX7"/>
<dbReference type="AlphaFoldDB" id="A0A420YKX7"/>
<protein>
    <submittedName>
        <fullName evidence="2">Uncharacterized protein</fullName>
    </submittedName>
</protein>
<keyword evidence="3" id="KW-1185">Reference proteome</keyword>
<organism evidence="2 3">
    <name type="scientific">Coniochaeta pulveracea</name>
    <dbReference type="NCBI Taxonomy" id="177199"/>
    <lineage>
        <taxon>Eukaryota</taxon>
        <taxon>Fungi</taxon>
        <taxon>Dikarya</taxon>
        <taxon>Ascomycota</taxon>
        <taxon>Pezizomycotina</taxon>
        <taxon>Sordariomycetes</taxon>
        <taxon>Sordariomycetidae</taxon>
        <taxon>Coniochaetales</taxon>
        <taxon>Coniochaetaceae</taxon>
        <taxon>Coniochaeta</taxon>
    </lineage>
</organism>
<evidence type="ECO:0000256" key="1">
    <source>
        <dbReference type="SAM" id="MobiDB-lite"/>
    </source>
</evidence>
<name>A0A420YKX7_9PEZI</name>
<feature type="region of interest" description="Disordered" evidence="1">
    <location>
        <begin position="192"/>
        <end position="216"/>
    </location>
</feature>
<feature type="compositionally biased region" description="Basic and acidic residues" evidence="1">
    <location>
        <begin position="253"/>
        <end position="273"/>
    </location>
</feature>
<feature type="compositionally biased region" description="Basic and acidic residues" evidence="1">
    <location>
        <begin position="198"/>
        <end position="211"/>
    </location>
</feature>
<feature type="compositionally biased region" description="Basic and acidic residues" evidence="1">
    <location>
        <begin position="117"/>
        <end position="130"/>
    </location>
</feature>
<reference evidence="2 3" key="1">
    <citation type="submission" date="2018-08" db="EMBL/GenBank/DDBJ databases">
        <title>Draft genome of the lignicolous fungus Coniochaeta pulveracea.</title>
        <authorList>
            <person name="Borstlap C.J."/>
            <person name="De Witt R.N."/>
            <person name="Botha A."/>
            <person name="Volschenk H."/>
        </authorList>
    </citation>
    <scope>NUCLEOTIDE SEQUENCE [LARGE SCALE GENOMIC DNA]</scope>
    <source>
        <strain evidence="2 3">CAB683</strain>
    </source>
</reference>
<proteinExistence type="predicted"/>
<feature type="region of interest" description="Disordered" evidence="1">
    <location>
        <begin position="252"/>
        <end position="273"/>
    </location>
</feature>
<feature type="compositionally biased region" description="Low complexity" evidence="1">
    <location>
        <begin position="136"/>
        <end position="149"/>
    </location>
</feature>
<comment type="caution">
    <text evidence="2">The sequence shown here is derived from an EMBL/GenBank/DDBJ whole genome shotgun (WGS) entry which is preliminary data.</text>
</comment>
<gene>
    <name evidence="2" type="ORF">DL546_006313</name>
</gene>
<dbReference type="OrthoDB" id="3784821at2759"/>
<feature type="region of interest" description="Disordered" evidence="1">
    <location>
        <begin position="155"/>
        <end position="174"/>
    </location>
</feature>
<dbReference type="EMBL" id="QVQW01000004">
    <property type="protein sequence ID" value="RKU48511.1"/>
    <property type="molecule type" value="Genomic_DNA"/>
</dbReference>
<dbReference type="Proteomes" id="UP000275385">
    <property type="component" value="Unassembled WGS sequence"/>
</dbReference>